<dbReference type="GeneID" id="17273802"/>
<name>A0A0D3JXM2_EMIH1</name>
<dbReference type="PaxDb" id="2903-EOD28257"/>
<evidence type="ECO:0000256" key="1">
    <source>
        <dbReference type="SAM" id="MobiDB-lite"/>
    </source>
</evidence>
<accession>A0A0D3JXM2</accession>
<feature type="compositionally biased region" description="Basic and acidic residues" evidence="1">
    <location>
        <begin position="25"/>
        <end position="41"/>
    </location>
</feature>
<reference evidence="3" key="1">
    <citation type="journal article" date="2013" name="Nature">
        <title>Pan genome of the phytoplankton Emiliania underpins its global distribution.</title>
        <authorList>
            <person name="Read B.A."/>
            <person name="Kegel J."/>
            <person name="Klute M.J."/>
            <person name="Kuo A."/>
            <person name="Lefebvre S.C."/>
            <person name="Maumus F."/>
            <person name="Mayer C."/>
            <person name="Miller J."/>
            <person name="Monier A."/>
            <person name="Salamov A."/>
            <person name="Young J."/>
            <person name="Aguilar M."/>
            <person name="Claverie J.M."/>
            <person name="Frickenhaus S."/>
            <person name="Gonzalez K."/>
            <person name="Herman E.K."/>
            <person name="Lin Y.C."/>
            <person name="Napier J."/>
            <person name="Ogata H."/>
            <person name="Sarno A.F."/>
            <person name="Shmutz J."/>
            <person name="Schroeder D."/>
            <person name="de Vargas C."/>
            <person name="Verret F."/>
            <person name="von Dassow P."/>
            <person name="Valentin K."/>
            <person name="Van de Peer Y."/>
            <person name="Wheeler G."/>
            <person name="Dacks J.B."/>
            <person name="Delwiche C.F."/>
            <person name="Dyhrman S.T."/>
            <person name="Glockner G."/>
            <person name="John U."/>
            <person name="Richards T."/>
            <person name="Worden A.Z."/>
            <person name="Zhang X."/>
            <person name="Grigoriev I.V."/>
            <person name="Allen A.E."/>
            <person name="Bidle K."/>
            <person name="Borodovsky M."/>
            <person name="Bowler C."/>
            <person name="Brownlee C."/>
            <person name="Cock J.M."/>
            <person name="Elias M."/>
            <person name="Gladyshev V.N."/>
            <person name="Groth M."/>
            <person name="Guda C."/>
            <person name="Hadaegh A."/>
            <person name="Iglesias-Rodriguez M.D."/>
            <person name="Jenkins J."/>
            <person name="Jones B.M."/>
            <person name="Lawson T."/>
            <person name="Leese F."/>
            <person name="Lindquist E."/>
            <person name="Lobanov A."/>
            <person name="Lomsadze A."/>
            <person name="Malik S.B."/>
            <person name="Marsh M.E."/>
            <person name="Mackinder L."/>
            <person name="Mock T."/>
            <person name="Mueller-Roeber B."/>
            <person name="Pagarete A."/>
            <person name="Parker M."/>
            <person name="Probert I."/>
            <person name="Quesneville H."/>
            <person name="Raines C."/>
            <person name="Rensing S.A."/>
            <person name="Riano-Pachon D.M."/>
            <person name="Richier S."/>
            <person name="Rokitta S."/>
            <person name="Shiraiwa Y."/>
            <person name="Soanes D.M."/>
            <person name="van der Giezen M."/>
            <person name="Wahlund T.M."/>
            <person name="Williams B."/>
            <person name="Wilson W."/>
            <person name="Wolfe G."/>
            <person name="Wurch L.L."/>
        </authorList>
    </citation>
    <scope>NUCLEOTIDE SEQUENCE</scope>
</reference>
<dbReference type="KEGG" id="ehx:EMIHUDRAFT_456966"/>
<organism evidence="2 3">
    <name type="scientific">Emiliania huxleyi (strain CCMP1516)</name>
    <dbReference type="NCBI Taxonomy" id="280463"/>
    <lineage>
        <taxon>Eukaryota</taxon>
        <taxon>Haptista</taxon>
        <taxon>Haptophyta</taxon>
        <taxon>Prymnesiophyceae</taxon>
        <taxon>Isochrysidales</taxon>
        <taxon>Noelaerhabdaceae</taxon>
        <taxon>Emiliania</taxon>
    </lineage>
</organism>
<keyword evidence="3" id="KW-1185">Reference proteome</keyword>
<dbReference type="AlphaFoldDB" id="A0A0D3JXM2"/>
<dbReference type="Proteomes" id="UP000013827">
    <property type="component" value="Unassembled WGS sequence"/>
</dbReference>
<dbReference type="RefSeq" id="XP_005780686.1">
    <property type="nucleotide sequence ID" value="XM_005780629.1"/>
</dbReference>
<evidence type="ECO:0000313" key="2">
    <source>
        <dbReference type="EnsemblProtists" id="EOD28257"/>
    </source>
</evidence>
<proteinExistence type="predicted"/>
<dbReference type="HOGENOM" id="CLU_106072_0_0_1"/>
<protein>
    <submittedName>
        <fullName evidence="2">Uncharacterized protein</fullName>
    </submittedName>
</protein>
<feature type="region of interest" description="Disordered" evidence="1">
    <location>
        <begin position="1"/>
        <end position="42"/>
    </location>
</feature>
<evidence type="ECO:0000313" key="3">
    <source>
        <dbReference type="Proteomes" id="UP000013827"/>
    </source>
</evidence>
<reference evidence="2" key="2">
    <citation type="submission" date="2024-10" db="UniProtKB">
        <authorList>
            <consortium name="EnsemblProtists"/>
        </authorList>
    </citation>
    <scope>IDENTIFICATION</scope>
</reference>
<sequence length="228" mass="24311">MAQACEEQGPNALSGAAAAAEEAEAQERLLRPHAGTPERRPSFGSRLRRAFAALVVLPDPQEEEEEAHGPELQLTRTHSGAECAICLATLGSCARAVSGLPLEPVAAPRRGGRQYRFLDLGDFGRAGMLYLLSSNEDRKTASSAARVPCTIHLNYRSARHVAEGRQEAWLRAKGFAPNGALRSAVSSGVPNGPYSGPVYSKVLSEPGSVELMGSATWEGTYFVFIDCS</sequence>
<dbReference type="EnsemblProtists" id="EOD28257">
    <property type="protein sequence ID" value="EOD28257"/>
    <property type="gene ID" value="EMIHUDRAFT_456966"/>
</dbReference>